<name>A0A915L0Z4_ROMCU</name>
<dbReference type="GO" id="GO:0016791">
    <property type="term" value="F:phosphatase activity"/>
    <property type="evidence" value="ECO:0007669"/>
    <property type="project" value="UniProtKB-ARBA"/>
</dbReference>
<dbReference type="SUPFAM" id="SSF53254">
    <property type="entry name" value="Phosphoglycerate mutase-like"/>
    <property type="match status" value="1"/>
</dbReference>
<sequence>MSSRKILLLRHSDSVDMTFGINWLNFYDPVTGLLKVPQGTPAQFDYIPVPDVNLPPENLPSVGKDDFNFAENDRRQHPTEPNGTETSVSFVYVPSIVFRSVPSEMASINGPLQFDYSNCHCPFPANVTYAPYRPDGFDAWASDPFLTESGRIMAVAVGQYLRKIKFGLEQFGRRIYVSPSYASIETASCILDGLLGTSREEVEICIEPGLALYPHRFRAVPSYIESSELALHHPFRVNSRYKTVFDKAKLSIKEEINAYYDSNSLSSRNRETVRHLLKSYRFPFLIIVAHAGTLEAVCRTLRGMKPLDEQNYCRCIEGIPFLADACLSEEPNGAWKLTDSPLLRFSQVGNQKQEDWSWLNLDDAQLKIKFRKK</sequence>
<dbReference type="Proteomes" id="UP000887565">
    <property type="component" value="Unplaced"/>
</dbReference>
<dbReference type="InterPro" id="IPR029033">
    <property type="entry name" value="His_PPase_superfam"/>
</dbReference>
<evidence type="ECO:0000313" key="2">
    <source>
        <dbReference type="WBParaSite" id="nRc.2.0.1.t44380-RA"/>
    </source>
</evidence>
<evidence type="ECO:0000313" key="1">
    <source>
        <dbReference type="Proteomes" id="UP000887565"/>
    </source>
</evidence>
<dbReference type="Gene3D" id="3.40.50.1240">
    <property type="entry name" value="Phosphoglycerate mutase-like"/>
    <property type="match status" value="1"/>
</dbReference>
<protein>
    <submittedName>
        <fullName evidence="2">Uncharacterized protein</fullName>
    </submittedName>
</protein>
<keyword evidence="1" id="KW-1185">Reference proteome</keyword>
<reference evidence="2" key="1">
    <citation type="submission" date="2022-11" db="UniProtKB">
        <authorList>
            <consortium name="WormBaseParasite"/>
        </authorList>
    </citation>
    <scope>IDENTIFICATION</scope>
</reference>
<dbReference type="InterPro" id="IPR051710">
    <property type="entry name" value="Phosphatase_SH3-domain"/>
</dbReference>
<dbReference type="PANTHER" id="PTHR16469">
    <property type="entry name" value="UBIQUITIN-ASSOCIATED AND SH3 DOMAIN-CONTAINING BA-RELATED"/>
    <property type="match status" value="1"/>
</dbReference>
<dbReference type="AlphaFoldDB" id="A0A915L0Z4"/>
<dbReference type="WBParaSite" id="nRc.2.0.1.t44380-RA">
    <property type="protein sequence ID" value="nRc.2.0.1.t44380-RA"/>
    <property type="gene ID" value="nRc.2.0.1.g44380"/>
</dbReference>
<accession>A0A915L0Z4</accession>
<dbReference type="PANTHER" id="PTHR16469:SF27">
    <property type="entry name" value="UBIQUITIN-ASSOCIATED AND SH3 DOMAIN-CONTAINING BA-RELATED"/>
    <property type="match status" value="1"/>
</dbReference>
<organism evidence="1 2">
    <name type="scientific">Romanomermis culicivorax</name>
    <name type="common">Nematode worm</name>
    <dbReference type="NCBI Taxonomy" id="13658"/>
    <lineage>
        <taxon>Eukaryota</taxon>
        <taxon>Metazoa</taxon>
        <taxon>Ecdysozoa</taxon>
        <taxon>Nematoda</taxon>
        <taxon>Enoplea</taxon>
        <taxon>Dorylaimia</taxon>
        <taxon>Mermithida</taxon>
        <taxon>Mermithoidea</taxon>
        <taxon>Mermithidae</taxon>
        <taxon>Romanomermis</taxon>
    </lineage>
</organism>
<proteinExistence type="predicted"/>